<accession>A0A3D8GTL4</accession>
<proteinExistence type="predicted"/>
<organism evidence="2 3">
    <name type="scientific">Neobacillus piezotolerans</name>
    <dbReference type="NCBI Taxonomy" id="2259171"/>
    <lineage>
        <taxon>Bacteria</taxon>
        <taxon>Bacillati</taxon>
        <taxon>Bacillota</taxon>
        <taxon>Bacilli</taxon>
        <taxon>Bacillales</taxon>
        <taxon>Bacillaceae</taxon>
        <taxon>Neobacillus</taxon>
    </lineage>
</organism>
<name>A0A3D8GTL4_9BACI</name>
<dbReference type="OrthoDB" id="5870636at2"/>
<reference evidence="2 3" key="1">
    <citation type="submission" date="2018-07" db="EMBL/GenBank/DDBJ databases">
        <title>Bacillus sp. YLB-04 draft genome sequence.</title>
        <authorList>
            <person name="Yu L."/>
            <person name="Tang X."/>
        </authorList>
    </citation>
    <scope>NUCLEOTIDE SEQUENCE [LARGE SCALE GENOMIC DNA]</scope>
    <source>
        <strain evidence="2 3">YLB-04</strain>
    </source>
</reference>
<dbReference type="Pfam" id="PF06276">
    <property type="entry name" value="FhuF"/>
    <property type="match status" value="1"/>
</dbReference>
<sequence>MAVDSHFFVSAGEKAVLEGFRFSDEPMEGMISANSLLDPEEMHSFIQRLKLTFQTDSDKVAASVFMKRYAFLAVIALYTMSAWNKKLDVRPENIFFEPPADEPKWLPKFYLKNTQSVAWNSEDRQTLFQKGIADLFTSHINPVIEMLAKTTGVSKLILWENVAIYMLWLYESKLESTPNAADDLDFIFKKAEGKLFGRYNRNPINKFYTEKTYVDDLDELIRIRQTCCFSYLTGEKAARCKTCPCRKLEMEGKCSNGPEDVCDAVRSLT</sequence>
<dbReference type="InterPro" id="IPR022770">
    <property type="entry name" value="IucA/IucC-like_C"/>
</dbReference>
<protein>
    <recommendedName>
        <fullName evidence="1">Aerobactin siderophore biosynthesis IucA/IucC-like C-terminal domain-containing protein</fullName>
    </recommendedName>
</protein>
<dbReference type="RefSeq" id="WP_115451456.1">
    <property type="nucleotide sequence ID" value="NZ_QNQT01000002.1"/>
</dbReference>
<evidence type="ECO:0000313" key="3">
    <source>
        <dbReference type="Proteomes" id="UP000257144"/>
    </source>
</evidence>
<dbReference type="EMBL" id="QNQT01000002">
    <property type="protein sequence ID" value="RDU37785.1"/>
    <property type="molecule type" value="Genomic_DNA"/>
</dbReference>
<dbReference type="GO" id="GO:0003824">
    <property type="term" value="F:catalytic activity"/>
    <property type="evidence" value="ECO:0007669"/>
    <property type="project" value="UniProtKB-ARBA"/>
</dbReference>
<feature type="domain" description="Aerobactin siderophore biosynthesis IucA/IucC-like C-terminal" evidence="1">
    <location>
        <begin position="65"/>
        <end position="173"/>
    </location>
</feature>
<evidence type="ECO:0000313" key="2">
    <source>
        <dbReference type="EMBL" id="RDU37785.1"/>
    </source>
</evidence>
<dbReference type="AlphaFoldDB" id="A0A3D8GTL4"/>
<dbReference type="Proteomes" id="UP000257144">
    <property type="component" value="Unassembled WGS sequence"/>
</dbReference>
<evidence type="ECO:0000259" key="1">
    <source>
        <dbReference type="Pfam" id="PF06276"/>
    </source>
</evidence>
<gene>
    <name evidence="2" type="ORF">DRW41_08160</name>
</gene>
<comment type="caution">
    <text evidence="2">The sequence shown here is derived from an EMBL/GenBank/DDBJ whole genome shotgun (WGS) entry which is preliminary data.</text>
</comment>
<keyword evidence="3" id="KW-1185">Reference proteome</keyword>